<dbReference type="SUPFAM" id="SSF56672">
    <property type="entry name" value="DNA/RNA polymerases"/>
    <property type="match status" value="1"/>
</dbReference>
<dbReference type="EMBL" id="BGPR01004747">
    <property type="protein sequence ID" value="GBN02901.1"/>
    <property type="molecule type" value="Genomic_DNA"/>
</dbReference>
<gene>
    <name evidence="1" type="ORF">AVEN_249546_1</name>
</gene>
<reference evidence="1 2" key="1">
    <citation type="journal article" date="2019" name="Sci. Rep.">
        <title>Orb-weaving spider Araneus ventricosus genome elucidates the spidroin gene catalogue.</title>
        <authorList>
            <person name="Kono N."/>
            <person name="Nakamura H."/>
            <person name="Ohtoshi R."/>
            <person name="Moran D.A.P."/>
            <person name="Shinohara A."/>
            <person name="Yoshida Y."/>
            <person name="Fujiwara M."/>
            <person name="Mori M."/>
            <person name="Tomita M."/>
            <person name="Arakawa K."/>
        </authorList>
    </citation>
    <scope>NUCLEOTIDE SEQUENCE [LARGE SCALE GENOMIC DNA]</scope>
</reference>
<dbReference type="InterPro" id="IPR043502">
    <property type="entry name" value="DNA/RNA_pol_sf"/>
</dbReference>
<sequence length="238" mass="27320">MLATSLLIKEASIIDLWNLEVIGITDSATKISKEEEDLKAKSNYLKRISINDEGRYEVVLPWKEDHMPLSSHKDLALKRLQNIKLKSGNLYQVHDNVLKEWSELGIIKEVPPDDVTNFEHYLLHRPMIKQNGSTKVRPVFAFSREKSIPSSNQRLNCGPNLIKCIPSLLLILRERKYGVSADIEKVFLQISVRKSNRDYLHFFMVDRKRTVTGLSSHKGSFRCSQQPFFTGISSEIPP</sequence>
<dbReference type="GO" id="GO:0071897">
    <property type="term" value="P:DNA biosynthetic process"/>
    <property type="evidence" value="ECO:0007669"/>
    <property type="project" value="UniProtKB-ARBA"/>
</dbReference>
<evidence type="ECO:0000313" key="2">
    <source>
        <dbReference type="Proteomes" id="UP000499080"/>
    </source>
</evidence>
<keyword evidence="2" id="KW-1185">Reference proteome</keyword>
<accession>A0A4Y2KKK4</accession>
<dbReference type="PANTHER" id="PTHR47331">
    <property type="entry name" value="PHD-TYPE DOMAIN-CONTAINING PROTEIN"/>
    <property type="match status" value="1"/>
</dbReference>
<evidence type="ECO:0008006" key="3">
    <source>
        <dbReference type="Google" id="ProtNLM"/>
    </source>
</evidence>
<dbReference type="OrthoDB" id="416987at2759"/>
<protein>
    <recommendedName>
        <fullName evidence="3">Reverse transcriptase domain-containing protein</fullName>
    </recommendedName>
</protein>
<dbReference type="PANTHER" id="PTHR47331:SF5">
    <property type="entry name" value="RIBONUCLEASE H"/>
    <property type="match status" value="1"/>
</dbReference>
<name>A0A4Y2KKK4_ARAVE</name>
<organism evidence="1 2">
    <name type="scientific">Araneus ventricosus</name>
    <name type="common">Orbweaver spider</name>
    <name type="synonym">Epeira ventricosa</name>
    <dbReference type="NCBI Taxonomy" id="182803"/>
    <lineage>
        <taxon>Eukaryota</taxon>
        <taxon>Metazoa</taxon>
        <taxon>Ecdysozoa</taxon>
        <taxon>Arthropoda</taxon>
        <taxon>Chelicerata</taxon>
        <taxon>Arachnida</taxon>
        <taxon>Araneae</taxon>
        <taxon>Araneomorphae</taxon>
        <taxon>Entelegynae</taxon>
        <taxon>Araneoidea</taxon>
        <taxon>Araneidae</taxon>
        <taxon>Araneus</taxon>
    </lineage>
</organism>
<proteinExistence type="predicted"/>
<dbReference type="AlphaFoldDB" id="A0A4Y2KKK4"/>
<comment type="caution">
    <text evidence="1">The sequence shown here is derived from an EMBL/GenBank/DDBJ whole genome shotgun (WGS) entry which is preliminary data.</text>
</comment>
<evidence type="ECO:0000313" key="1">
    <source>
        <dbReference type="EMBL" id="GBN02901.1"/>
    </source>
</evidence>
<dbReference type="Proteomes" id="UP000499080">
    <property type="component" value="Unassembled WGS sequence"/>
</dbReference>